<name>I3S054_LOTJA</name>
<organism evidence="1">
    <name type="scientific">Lotus japonicus</name>
    <name type="common">Lotus corniculatus var. japonicus</name>
    <dbReference type="NCBI Taxonomy" id="34305"/>
    <lineage>
        <taxon>Eukaryota</taxon>
        <taxon>Viridiplantae</taxon>
        <taxon>Streptophyta</taxon>
        <taxon>Embryophyta</taxon>
        <taxon>Tracheophyta</taxon>
        <taxon>Spermatophyta</taxon>
        <taxon>Magnoliopsida</taxon>
        <taxon>eudicotyledons</taxon>
        <taxon>Gunneridae</taxon>
        <taxon>Pentapetalae</taxon>
        <taxon>rosids</taxon>
        <taxon>fabids</taxon>
        <taxon>Fabales</taxon>
        <taxon>Fabaceae</taxon>
        <taxon>Papilionoideae</taxon>
        <taxon>50 kb inversion clade</taxon>
        <taxon>NPAAA clade</taxon>
        <taxon>Hologalegina</taxon>
        <taxon>robinioid clade</taxon>
        <taxon>Loteae</taxon>
        <taxon>Lotus</taxon>
    </lineage>
</organism>
<reference evidence="1" key="1">
    <citation type="submission" date="2012-05" db="EMBL/GenBank/DDBJ databases">
        <authorList>
            <person name="Krishnakumar V."/>
            <person name="Cheung F."/>
            <person name="Xiao Y."/>
            <person name="Chan A."/>
            <person name="Moskal W.A."/>
            <person name="Town C.D."/>
        </authorList>
    </citation>
    <scope>NUCLEOTIDE SEQUENCE</scope>
</reference>
<dbReference type="AlphaFoldDB" id="I3S054"/>
<sequence>MLSRSDRLNVSCLNAFVYNQIFGTDKILS</sequence>
<evidence type="ECO:0000313" key="1">
    <source>
        <dbReference type="EMBL" id="AFK33646.1"/>
    </source>
</evidence>
<proteinExistence type="evidence at transcript level"/>
<dbReference type="EMBL" id="BT133851">
    <property type="protein sequence ID" value="AFK33646.1"/>
    <property type="molecule type" value="mRNA"/>
</dbReference>
<protein>
    <submittedName>
        <fullName evidence="1">Uncharacterized protein</fullName>
    </submittedName>
</protein>
<accession>I3S054</accession>